<dbReference type="SMART" id="SM00382">
    <property type="entry name" value="AAA"/>
    <property type="match status" value="1"/>
</dbReference>
<evidence type="ECO:0000256" key="3">
    <source>
        <dbReference type="ARBA" id="ARBA00022840"/>
    </source>
</evidence>
<dbReference type="InterPro" id="IPR015854">
    <property type="entry name" value="ABC_transpr_LolD-like"/>
</dbReference>
<evidence type="ECO:0000259" key="4">
    <source>
        <dbReference type="PROSITE" id="PS50893"/>
    </source>
</evidence>
<keyword evidence="6" id="KW-1185">Reference proteome</keyword>
<name>A0ABX1E1Q8_9PROT</name>
<dbReference type="PROSITE" id="PS00211">
    <property type="entry name" value="ABC_TRANSPORTER_1"/>
    <property type="match status" value="1"/>
</dbReference>
<dbReference type="PANTHER" id="PTHR24220">
    <property type="entry name" value="IMPORT ATP-BINDING PROTEIN"/>
    <property type="match status" value="1"/>
</dbReference>
<sequence>MTTPPPLIRLSGVTKHYGSGASRVEALRGVDLEIPGGQVATLVGKSGSGKSTLLNVIGCIVEPSGGRIELGGEVVADGGWTLRDYTALRLRRIGFIFQFHNLVPFLTCLENIQLVLRHAGVDRRAGRERAMELLEYFDVGHRRDRYPSEVSGGEAQRVAIARALANRPSIILADEPTASLDATRANKAVDLLRKVAAEQHAAVIIVTHDQQVMNRADHTFMIDEGRIHGGSSEDLYYAGFRSQRRTGRAGRGVAPGNDQPAGGA</sequence>
<comment type="caution">
    <text evidence="5">The sequence shown here is derived from an EMBL/GenBank/DDBJ whole genome shotgun (WGS) entry which is preliminary data.</text>
</comment>
<dbReference type="Proteomes" id="UP000787635">
    <property type="component" value="Unassembled WGS sequence"/>
</dbReference>
<reference evidence="5 6" key="1">
    <citation type="submission" date="2020-03" db="EMBL/GenBank/DDBJ databases">
        <title>Roseomonas selenitidurans sp. nov. isolated from urban soil.</title>
        <authorList>
            <person name="Liu H."/>
        </authorList>
    </citation>
    <scope>NUCLEOTIDE SEQUENCE [LARGE SCALE GENOMIC DNA]</scope>
    <source>
        <strain evidence="5 6">BU-1</strain>
    </source>
</reference>
<keyword evidence="1" id="KW-0813">Transport</keyword>
<dbReference type="Gene3D" id="3.40.50.300">
    <property type="entry name" value="P-loop containing nucleotide triphosphate hydrolases"/>
    <property type="match status" value="1"/>
</dbReference>
<gene>
    <name evidence="5" type="ORF">HEQ75_09355</name>
</gene>
<proteinExistence type="predicted"/>
<dbReference type="PROSITE" id="PS50893">
    <property type="entry name" value="ABC_TRANSPORTER_2"/>
    <property type="match status" value="1"/>
</dbReference>
<dbReference type="Pfam" id="PF00005">
    <property type="entry name" value="ABC_tran"/>
    <property type="match status" value="1"/>
</dbReference>
<dbReference type="CDD" id="cd03255">
    <property type="entry name" value="ABC_MJ0796_LolCDE_FtsE"/>
    <property type="match status" value="1"/>
</dbReference>
<dbReference type="RefSeq" id="WP_168029620.1">
    <property type="nucleotide sequence ID" value="NZ_JAAVNE010000012.1"/>
</dbReference>
<dbReference type="InterPro" id="IPR003439">
    <property type="entry name" value="ABC_transporter-like_ATP-bd"/>
</dbReference>
<feature type="domain" description="ABC transporter" evidence="4">
    <location>
        <begin position="8"/>
        <end position="249"/>
    </location>
</feature>
<evidence type="ECO:0000256" key="2">
    <source>
        <dbReference type="ARBA" id="ARBA00022741"/>
    </source>
</evidence>
<dbReference type="InterPro" id="IPR017871">
    <property type="entry name" value="ABC_transporter-like_CS"/>
</dbReference>
<dbReference type="SUPFAM" id="SSF52540">
    <property type="entry name" value="P-loop containing nucleoside triphosphate hydrolases"/>
    <property type="match status" value="1"/>
</dbReference>
<keyword evidence="2" id="KW-0547">Nucleotide-binding</keyword>
<accession>A0ABX1E1Q8</accession>
<evidence type="ECO:0000313" key="5">
    <source>
        <dbReference type="EMBL" id="NKC31069.1"/>
    </source>
</evidence>
<organism evidence="5 6">
    <name type="scientific">Falsiroseomonas selenitidurans</name>
    <dbReference type="NCBI Taxonomy" id="2716335"/>
    <lineage>
        <taxon>Bacteria</taxon>
        <taxon>Pseudomonadati</taxon>
        <taxon>Pseudomonadota</taxon>
        <taxon>Alphaproteobacteria</taxon>
        <taxon>Acetobacterales</taxon>
        <taxon>Roseomonadaceae</taxon>
        <taxon>Falsiroseomonas</taxon>
    </lineage>
</organism>
<dbReference type="InterPro" id="IPR027417">
    <property type="entry name" value="P-loop_NTPase"/>
</dbReference>
<evidence type="ECO:0000256" key="1">
    <source>
        <dbReference type="ARBA" id="ARBA00022448"/>
    </source>
</evidence>
<protein>
    <submittedName>
        <fullName evidence="5">ABC transporter ATP-binding protein</fullName>
    </submittedName>
</protein>
<evidence type="ECO:0000313" key="6">
    <source>
        <dbReference type="Proteomes" id="UP000787635"/>
    </source>
</evidence>
<keyword evidence="3 5" id="KW-0067">ATP-binding</keyword>
<dbReference type="InterPro" id="IPR003593">
    <property type="entry name" value="AAA+_ATPase"/>
</dbReference>
<dbReference type="EMBL" id="JAAVNE010000012">
    <property type="protein sequence ID" value="NKC31069.1"/>
    <property type="molecule type" value="Genomic_DNA"/>
</dbReference>
<dbReference type="InterPro" id="IPR017911">
    <property type="entry name" value="MacB-like_ATP-bd"/>
</dbReference>
<dbReference type="GO" id="GO:0005524">
    <property type="term" value="F:ATP binding"/>
    <property type="evidence" value="ECO:0007669"/>
    <property type="project" value="UniProtKB-KW"/>
</dbReference>